<feature type="compositionally biased region" description="Basic and acidic residues" evidence="4">
    <location>
        <begin position="324"/>
        <end position="343"/>
    </location>
</feature>
<keyword evidence="9" id="KW-1185">Reference proteome</keyword>
<feature type="compositionally biased region" description="Acidic residues" evidence="4">
    <location>
        <begin position="421"/>
        <end position="433"/>
    </location>
</feature>
<evidence type="ECO:0000313" key="9">
    <source>
        <dbReference type="Proteomes" id="UP000248340"/>
    </source>
</evidence>
<evidence type="ECO:0000256" key="2">
    <source>
        <dbReference type="ARBA" id="ARBA00005904"/>
    </source>
</evidence>
<evidence type="ECO:0000259" key="7">
    <source>
        <dbReference type="Pfam" id="PF15459"/>
    </source>
</evidence>
<dbReference type="PANTHER" id="PTHR14369">
    <property type="entry name" value="SURFEIT LOCUS PROTEIN 6"/>
    <property type="match status" value="1"/>
</dbReference>
<dbReference type="EMBL" id="KZ821698">
    <property type="protein sequence ID" value="PYH82008.1"/>
    <property type="molecule type" value="Genomic_DNA"/>
</dbReference>
<dbReference type="VEuPathDB" id="FungiDB:BO82DRAFT_282791"/>
<dbReference type="PANTHER" id="PTHR14369:SF0">
    <property type="entry name" value="SURFEIT LOCUS PROTEIN 6"/>
    <property type="match status" value="1"/>
</dbReference>
<evidence type="ECO:0000313" key="8">
    <source>
        <dbReference type="EMBL" id="PYH82008.1"/>
    </source>
</evidence>
<gene>
    <name evidence="8" type="ORF">BO82DRAFT_282791</name>
</gene>
<dbReference type="Proteomes" id="UP000248340">
    <property type="component" value="Unassembled WGS sequence"/>
</dbReference>
<organism evidence="8 9">
    <name type="scientific">Aspergillus uvarum CBS 121591</name>
    <dbReference type="NCBI Taxonomy" id="1448315"/>
    <lineage>
        <taxon>Eukaryota</taxon>
        <taxon>Fungi</taxon>
        <taxon>Dikarya</taxon>
        <taxon>Ascomycota</taxon>
        <taxon>Pezizomycotina</taxon>
        <taxon>Eurotiomycetes</taxon>
        <taxon>Eurotiomycetidae</taxon>
        <taxon>Eurotiales</taxon>
        <taxon>Aspergillaceae</taxon>
        <taxon>Aspergillus</taxon>
        <taxon>Aspergillus subgen. Circumdati</taxon>
    </lineage>
</organism>
<dbReference type="GO" id="GO:0003677">
    <property type="term" value="F:DNA binding"/>
    <property type="evidence" value="ECO:0007669"/>
    <property type="project" value="TreeGrafter"/>
</dbReference>
<feature type="compositionally biased region" description="Basic and acidic residues" evidence="4">
    <location>
        <begin position="510"/>
        <end position="522"/>
    </location>
</feature>
<feature type="region of interest" description="Disordered" evidence="4">
    <location>
        <begin position="259"/>
        <end position="767"/>
    </location>
</feature>
<accession>A0A319D273</accession>
<dbReference type="STRING" id="1448315.A0A319D273"/>
<feature type="chain" id="PRO_5016415100" evidence="5">
    <location>
        <begin position="22"/>
        <end position="767"/>
    </location>
</feature>
<feature type="compositionally biased region" description="Basic and acidic residues" evidence="4">
    <location>
        <begin position="694"/>
        <end position="732"/>
    </location>
</feature>
<evidence type="ECO:0000259" key="6">
    <source>
        <dbReference type="Pfam" id="PF04935"/>
    </source>
</evidence>
<evidence type="ECO:0000256" key="1">
    <source>
        <dbReference type="ARBA" id="ARBA00004123"/>
    </source>
</evidence>
<comment type="subcellular location">
    <subcellularLocation>
        <location evidence="1">Nucleus</location>
    </subcellularLocation>
</comment>
<feature type="compositionally biased region" description="Basic and acidic residues" evidence="4">
    <location>
        <begin position="640"/>
        <end position="663"/>
    </location>
</feature>
<proteinExistence type="inferred from homology"/>
<feature type="domain" description="Ribosomal RNA-processing protein 14/surfeit locus protein 6 C-terminal" evidence="6">
    <location>
        <begin position="533"/>
        <end position="735"/>
    </location>
</feature>
<dbReference type="GO" id="GO:0003723">
    <property type="term" value="F:RNA binding"/>
    <property type="evidence" value="ECO:0007669"/>
    <property type="project" value="TreeGrafter"/>
</dbReference>
<dbReference type="InterPro" id="IPR029188">
    <property type="entry name" value="Rrp14_N"/>
</dbReference>
<keyword evidence="5" id="KW-0732">Signal</keyword>
<feature type="compositionally biased region" description="Basic and acidic residues" evidence="4">
    <location>
        <begin position="271"/>
        <end position="311"/>
    </location>
</feature>
<keyword evidence="3" id="KW-0539">Nucleus</keyword>
<dbReference type="Pfam" id="PF15459">
    <property type="entry name" value="RRP14"/>
    <property type="match status" value="1"/>
</dbReference>
<feature type="compositionally biased region" description="Basic and acidic residues" evidence="4">
    <location>
        <begin position="622"/>
        <end position="633"/>
    </location>
</feature>
<reference evidence="8 9" key="1">
    <citation type="submission" date="2016-12" db="EMBL/GenBank/DDBJ databases">
        <title>The genomes of Aspergillus section Nigri reveals drivers in fungal speciation.</title>
        <authorList>
            <consortium name="DOE Joint Genome Institute"/>
            <person name="Vesth T.C."/>
            <person name="Nybo J."/>
            <person name="Theobald S."/>
            <person name="Brandl J."/>
            <person name="Frisvad J.C."/>
            <person name="Nielsen K.F."/>
            <person name="Lyhne E.K."/>
            <person name="Kogle M.E."/>
            <person name="Kuo A."/>
            <person name="Riley R."/>
            <person name="Clum A."/>
            <person name="Nolan M."/>
            <person name="Lipzen A."/>
            <person name="Salamov A."/>
            <person name="Henrissat B."/>
            <person name="Wiebenga A."/>
            <person name="De Vries R.P."/>
            <person name="Grigoriev I.V."/>
            <person name="Mortensen U.H."/>
            <person name="Andersen M.R."/>
            <person name="Baker S.E."/>
        </authorList>
    </citation>
    <scope>NUCLEOTIDE SEQUENCE [LARGE SCALE GENOMIC DNA]</scope>
    <source>
        <strain evidence="8 9">CBS 121591</strain>
    </source>
</reference>
<dbReference type="OrthoDB" id="444809at2759"/>
<name>A0A319D273_9EURO</name>
<feature type="signal peptide" evidence="5">
    <location>
        <begin position="1"/>
        <end position="21"/>
    </location>
</feature>
<evidence type="ECO:0000256" key="3">
    <source>
        <dbReference type="ARBA" id="ARBA00023242"/>
    </source>
</evidence>
<dbReference type="RefSeq" id="XP_025492208.1">
    <property type="nucleotide sequence ID" value="XM_025631382.1"/>
</dbReference>
<feature type="compositionally biased region" description="Basic and acidic residues" evidence="4">
    <location>
        <begin position="531"/>
        <end position="546"/>
    </location>
</feature>
<feature type="domain" description="Ribosomal RNA-processing protein 14 N-terminal" evidence="7">
    <location>
        <begin position="236"/>
        <end position="286"/>
    </location>
</feature>
<dbReference type="AlphaFoldDB" id="A0A319D273"/>
<dbReference type="Pfam" id="PF04935">
    <property type="entry name" value="SURF6"/>
    <property type="match status" value="1"/>
</dbReference>
<comment type="similarity">
    <text evidence="2">Belongs to the SURF6 family.</text>
</comment>
<feature type="compositionally biased region" description="Basic and acidic residues" evidence="4">
    <location>
        <begin position="554"/>
        <end position="570"/>
    </location>
</feature>
<dbReference type="InterPro" id="IPR029190">
    <property type="entry name" value="Rrp14/SURF6_C"/>
</dbReference>
<feature type="compositionally biased region" description="Low complexity" evidence="4">
    <location>
        <begin position="580"/>
        <end position="589"/>
    </location>
</feature>
<feature type="compositionally biased region" description="Basic and acidic residues" evidence="4">
    <location>
        <begin position="673"/>
        <end position="682"/>
    </location>
</feature>
<dbReference type="GO" id="GO:0042273">
    <property type="term" value="P:ribosomal large subunit biogenesis"/>
    <property type="evidence" value="ECO:0007669"/>
    <property type="project" value="TreeGrafter"/>
</dbReference>
<evidence type="ECO:0000256" key="4">
    <source>
        <dbReference type="SAM" id="MobiDB-lite"/>
    </source>
</evidence>
<dbReference type="InterPro" id="IPR007019">
    <property type="entry name" value="SURF6"/>
</dbReference>
<dbReference type="GO" id="GO:0005730">
    <property type="term" value="C:nucleolus"/>
    <property type="evidence" value="ECO:0007669"/>
    <property type="project" value="TreeGrafter"/>
</dbReference>
<feature type="compositionally biased region" description="Low complexity" evidence="4">
    <location>
        <begin position="453"/>
        <end position="482"/>
    </location>
</feature>
<dbReference type="GeneID" id="37134123"/>
<protein>
    <submittedName>
        <fullName evidence="8">SURF6-domain-containing protein</fullName>
    </submittedName>
</protein>
<evidence type="ECO:0000256" key="5">
    <source>
        <dbReference type="SAM" id="SignalP"/>
    </source>
</evidence>
<feature type="compositionally biased region" description="Basic and acidic residues" evidence="4">
    <location>
        <begin position="356"/>
        <end position="398"/>
    </location>
</feature>
<dbReference type="GO" id="GO:0042274">
    <property type="term" value="P:ribosomal small subunit biogenesis"/>
    <property type="evidence" value="ECO:0007669"/>
    <property type="project" value="TreeGrafter"/>
</dbReference>
<feature type="compositionally biased region" description="Basic residues" evidence="4">
    <location>
        <begin position="733"/>
        <end position="749"/>
    </location>
</feature>
<sequence length="767" mass="84993">MIASQLVNILYLLTASTLTLSASIPPSQPTKPTVYLIRHGEKPPDPSDSGLNADGFKRAECLRSVFGADSPNDIGYLMAPHINSLGQHRRSYETVLPLAHDLSLPIDTSCKRNDAKCVARKIRHYRGPGNILISWRHGKMANIARALGSDDPPVYPEERFDLIWTIPWPFDNITSIESENCVAIILCAQAVKAVNSRAENQQCQDFNLPTQFFHGIAAFVTSTPSIDIFFSSHQERLRDHAQAFDGLLSLIPAKNYYGEDGSDQWQRKKQTKEQAREAKRAKLDPDNVKTAKDVMDENARKRKRNEEKAGEDASSEDGELGSEQPREGLKRGDAKSKKQKQAEDSANPDAQAKSNEAAEARRKLKEEKKAQKKVNQKEKKKAKDAARKAKEVEQKSKQDQTSTTEVAHEPESTPASKNDDNEVEAEDSDESDAAEGVVPEEGLSLEFNEEPESSSSSTPNSSGFDASNPQSGSSSISSVAPSTDAPKSSTSNDLKPLKATSEQLKQRLQKRLDELRAARHADGLNGKPARNRQELIEARRQKAEQRKAHKKELRQKAREEEQRLKDEAMARRFSPGGSGSLLASPRSPADSVGSSSNANYSFGRVVFGDGQHADPTLQNVRDQPKRQGAHHDPAAALKAVEAKKARLASMDDERRADIEEKDMWLNAKKRAHGERVRDDTSLLKKALKRKETAKKKSEREWRERVDAVKHGKDVRQQKREENLRKRREEKGGNKGKKKPAAGGGKKKARPGFEGSFKAKAGGGGKKK</sequence>